<dbReference type="RefSeq" id="WP_013785881.1">
    <property type="nucleotide sequence ID" value="NC_015554.1"/>
</dbReference>
<feature type="chain" id="PRO_5003330611" evidence="1">
    <location>
        <begin position="45"/>
        <end position="371"/>
    </location>
</feature>
<gene>
    <name evidence="2" type="ordered locus">ambt_17300</name>
</gene>
<keyword evidence="1" id="KW-0732">Signal</keyword>
<evidence type="ECO:0000313" key="3">
    <source>
        <dbReference type="Proteomes" id="UP000000683"/>
    </source>
</evidence>
<dbReference type="SUPFAM" id="SSF48452">
    <property type="entry name" value="TPR-like"/>
    <property type="match status" value="1"/>
</dbReference>
<sequence>MFIQRNQNKLTVLHCLCLPAITAFKGANIAALLCLSFFVSFANASALPSDDVLDAMFQAQDYESIVSALEPITSKTPKQYNVLISALMNTDLDDAEDMAAQFVDEHKDNYRAYHMQANVMGAQAMDSVFSALGYAKKAKASLQKAIEVAPDEIEVYQALMQFYIVAPSIAGGDIDEAKKLADKITQMDALEGKFATATIYAADDKAAEAKAMLIELSEKPEFEVRARFELGRLHIDGEEYDDAIAALTPLLNTNVVKAQKADEQAWNTYSESKFTQLYGTYRIGWVAVETSQYTKSGIDALNYYLAELEATDIDTHQLPSKNWANLRLAELFLNADDVSMASSTLEKVTKDGDKRLAKIMKSLKKQIKKRT</sequence>
<proteinExistence type="predicted"/>
<dbReference type="Gene3D" id="1.25.40.10">
    <property type="entry name" value="Tetratricopeptide repeat domain"/>
    <property type="match status" value="1"/>
</dbReference>
<dbReference type="AlphaFoldDB" id="F5ZFA6"/>
<evidence type="ECO:0000313" key="2">
    <source>
        <dbReference type="EMBL" id="AEF04962.1"/>
    </source>
</evidence>
<dbReference type="Proteomes" id="UP000000683">
    <property type="component" value="Chromosome"/>
</dbReference>
<dbReference type="KEGG" id="alt:ambt_17300"/>
<dbReference type="OrthoDB" id="192575at2"/>
<dbReference type="eggNOG" id="COG0457">
    <property type="taxonomic scope" value="Bacteria"/>
</dbReference>
<dbReference type="EMBL" id="CP002339">
    <property type="protein sequence ID" value="AEF04962.1"/>
    <property type="molecule type" value="Genomic_DNA"/>
</dbReference>
<dbReference type="HOGENOM" id="CLU_745231_0_0_6"/>
<organism evidence="2 3">
    <name type="scientific">Alteromonas naphthalenivorans</name>
    <dbReference type="NCBI Taxonomy" id="715451"/>
    <lineage>
        <taxon>Bacteria</taxon>
        <taxon>Pseudomonadati</taxon>
        <taxon>Pseudomonadota</taxon>
        <taxon>Gammaproteobacteria</taxon>
        <taxon>Alteromonadales</taxon>
        <taxon>Alteromonadaceae</taxon>
        <taxon>Alteromonas/Salinimonas group</taxon>
        <taxon>Alteromonas</taxon>
    </lineage>
</organism>
<evidence type="ECO:0000256" key="1">
    <source>
        <dbReference type="SAM" id="SignalP"/>
    </source>
</evidence>
<name>F5ZFA6_ALTNA</name>
<accession>F5ZFA6</accession>
<protein>
    <submittedName>
        <fullName evidence="2">TPR repeat-containing protein</fullName>
    </submittedName>
</protein>
<dbReference type="InterPro" id="IPR011990">
    <property type="entry name" value="TPR-like_helical_dom_sf"/>
</dbReference>
<keyword evidence="3" id="KW-1185">Reference proteome</keyword>
<feature type="signal peptide" evidence="1">
    <location>
        <begin position="1"/>
        <end position="44"/>
    </location>
</feature>
<reference evidence="2 3" key="1">
    <citation type="journal article" date="2011" name="J. Bacteriol.">
        <title>Complete genome sequence of the polycyclic aromatic hydrocarbon-degrading bacterium Alteromonas sp. strain SN2.</title>
        <authorList>
            <person name="Jin H.M."/>
            <person name="Jeong H."/>
            <person name="Moon E.J."/>
            <person name="Math R.K."/>
            <person name="Lee K."/>
            <person name="Kim H.J."/>
            <person name="Jeon C.O."/>
            <person name="Oh T.K."/>
            <person name="Kim J.F."/>
        </authorList>
    </citation>
    <scope>NUCLEOTIDE SEQUENCE [LARGE SCALE GENOMIC DNA]</scope>
    <source>
        <strain evidence="3">JCM 17741 / KACC 18427 / KCTC 11700BP / SN2</strain>
    </source>
</reference>